<protein>
    <submittedName>
        <fullName evidence="2">Uncharacterized protein</fullName>
    </submittedName>
</protein>
<dbReference type="Proteomes" id="UP000249762">
    <property type="component" value="Unassembled WGS sequence"/>
</dbReference>
<dbReference type="EMBL" id="QKVO01000027">
    <property type="protein sequence ID" value="RAO94765.1"/>
    <property type="molecule type" value="Genomic_DNA"/>
</dbReference>
<reference evidence="3" key="1">
    <citation type="submission" date="2018-06" db="EMBL/GenBank/DDBJ databases">
        <authorList>
            <person name="Martinez Ocampo F."/>
            <person name="Quiroz Castaneda R.E."/>
            <person name="Rojas Lopez X."/>
        </authorList>
    </citation>
    <scope>NUCLEOTIDE SEQUENCE [LARGE SCALE GENOMIC DNA]</scope>
    <source>
        <strain evidence="3">INIFAP02</strain>
    </source>
</reference>
<organism evidence="2 3">
    <name type="scientific">Mycoplasma wenyonii</name>
    <dbReference type="NCBI Taxonomy" id="65123"/>
    <lineage>
        <taxon>Bacteria</taxon>
        <taxon>Bacillati</taxon>
        <taxon>Mycoplasmatota</taxon>
        <taxon>Mollicutes</taxon>
        <taxon>Mycoplasmataceae</taxon>
        <taxon>Mycoplasma</taxon>
    </lineage>
</organism>
<evidence type="ECO:0000313" key="3">
    <source>
        <dbReference type="Proteomes" id="UP000249762"/>
    </source>
</evidence>
<gene>
    <name evidence="2" type="ORF">DNK47_03290</name>
</gene>
<accession>A0A328PLZ7</accession>
<feature type="region of interest" description="Disordered" evidence="1">
    <location>
        <begin position="1"/>
        <end position="39"/>
    </location>
</feature>
<feature type="non-terminal residue" evidence="2">
    <location>
        <position position="1"/>
    </location>
</feature>
<comment type="caution">
    <text evidence="2">The sequence shown here is derived from an EMBL/GenBank/DDBJ whole genome shotgun (WGS) entry which is preliminary data.</text>
</comment>
<feature type="compositionally biased region" description="Polar residues" evidence="1">
    <location>
        <begin position="1"/>
        <end position="23"/>
    </location>
</feature>
<evidence type="ECO:0000313" key="2">
    <source>
        <dbReference type="EMBL" id="RAO94765.1"/>
    </source>
</evidence>
<name>A0A328PLZ7_9MOLU</name>
<proteinExistence type="predicted"/>
<evidence type="ECO:0000256" key="1">
    <source>
        <dbReference type="SAM" id="MobiDB-lite"/>
    </source>
</evidence>
<dbReference type="AlphaFoldDB" id="A0A328PLZ7"/>
<dbReference type="RefSeq" id="WP_181454173.1">
    <property type="nucleotide sequence ID" value="NZ_QKVO01000027.1"/>
</dbReference>
<keyword evidence="3" id="KW-1185">Reference proteome</keyword>
<sequence>EQQETTTVTTRDNLQSLSASSPVDSGRELTRSSKQSNAKSGNCNVVQFLENVLPSNENKGDYYAISCKNKGINKAEDENFLDNWKGLFPKKLFKRNNKLNKNQKFEIKIESDMEEATEGRGSQVILLSPEFKKTEILGKWNYKSLGDNYGILIKLITKQTGEIYLILPVETRMETVQDFS</sequence>